<protein>
    <recommendedName>
        <fullName evidence="5">ATP-grasp domain-containing protein</fullName>
    </recommendedName>
</protein>
<dbReference type="Proteomes" id="UP001500888">
    <property type="component" value="Unassembled WGS sequence"/>
</dbReference>
<keyword evidence="7" id="KW-1185">Reference proteome</keyword>
<proteinExistence type="predicted"/>
<evidence type="ECO:0000313" key="6">
    <source>
        <dbReference type="EMBL" id="GAA3841058.1"/>
    </source>
</evidence>
<dbReference type="RefSeq" id="WP_344951837.1">
    <property type="nucleotide sequence ID" value="NZ_BAAAZR010000049.1"/>
</dbReference>
<dbReference type="InterPro" id="IPR052032">
    <property type="entry name" value="ATP-dep_AA_Ligase"/>
</dbReference>
<dbReference type="Gene3D" id="3.30.470.20">
    <property type="entry name" value="ATP-grasp fold, B domain"/>
    <property type="match status" value="1"/>
</dbReference>
<accession>A0ABP7JDL4</accession>
<dbReference type="PANTHER" id="PTHR43585:SF2">
    <property type="entry name" value="ATP-GRASP ENZYME FSQD"/>
    <property type="match status" value="1"/>
</dbReference>
<dbReference type="SUPFAM" id="SSF56059">
    <property type="entry name" value="Glutathione synthetase ATP-binding domain-like"/>
    <property type="match status" value="1"/>
</dbReference>
<evidence type="ECO:0000256" key="2">
    <source>
        <dbReference type="ARBA" id="ARBA00022741"/>
    </source>
</evidence>
<sequence>MTSTPCFLVIGYNNTRIYDVRTIRDISRREYRAKVVLITEQAKPQDRAAADEVLVTPFGPIERAVERICGLLRGLGLRPIGVLPFADRGVQLGAVLARRLGLPGADPSRAAAGFDKRRFREIEASAPAHPSGYTRLPSLPVGTLGELEAAVERLGGTAFVKPAAEGNSRGCQIISGTTMCREAWAALAPYREAGVLVEELVRDAREYSWDFVGGARWLTAKLTSQDRFRAEIQQIVPAPLAPEESAALDECGEHMRQLVSAGNGAFHNELFLREDGVTAVETNMRPAGMRIWDLARLAFADFDPWRAWLRWSAGGGMRLRRPVARAVSGIRMLRAPRDGVLAALPDVPALAAELGIPLHEAAFTASASDRVRADVADNAAFIGHIMLVAYDAQTLVERLDRLSAAVEKQIVVHAR</sequence>
<gene>
    <name evidence="6" type="ORF">GCM10022226_74410</name>
</gene>
<dbReference type="EMBL" id="BAAAZR010000049">
    <property type="protein sequence ID" value="GAA3841058.1"/>
    <property type="molecule type" value="Genomic_DNA"/>
</dbReference>
<keyword evidence="3 4" id="KW-0067">ATP-binding</keyword>
<reference evidence="7" key="1">
    <citation type="journal article" date="2019" name="Int. J. Syst. Evol. Microbiol.">
        <title>The Global Catalogue of Microorganisms (GCM) 10K type strain sequencing project: providing services to taxonomists for standard genome sequencing and annotation.</title>
        <authorList>
            <consortium name="The Broad Institute Genomics Platform"/>
            <consortium name="The Broad Institute Genome Sequencing Center for Infectious Disease"/>
            <person name="Wu L."/>
            <person name="Ma J."/>
        </authorList>
    </citation>
    <scope>NUCLEOTIDE SEQUENCE [LARGE SCALE GENOMIC DNA]</scope>
    <source>
        <strain evidence="7">JCM 16908</strain>
    </source>
</reference>
<dbReference type="InterPro" id="IPR011761">
    <property type="entry name" value="ATP-grasp"/>
</dbReference>
<organism evidence="6 7">
    <name type="scientific">Sphaerisporangium flaviroseum</name>
    <dbReference type="NCBI Taxonomy" id="509199"/>
    <lineage>
        <taxon>Bacteria</taxon>
        <taxon>Bacillati</taxon>
        <taxon>Actinomycetota</taxon>
        <taxon>Actinomycetes</taxon>
        <taxon>Streptosporangiales</taxon>
        <taxon>Streptosporangiaceae</taxon>
        <taxon>Sphaerisporangium</taxon>
    </lineage>
</organism>
<name>A0ABP7JDL4_9ACTN</name>
<dbReference type="PANTHER" id="PTHR43585">
    <property type="entry name" value="FUMIPYRROLE BIOSYNTHESIS PROTEIN C"/>
    <property type="match status" value="1"/>
</dbReference>
<comment type="caution">
    <text evidence="6">The sequence shown here is derived from an EMBL/GenBank/DDBJ whole genome shotgun (WGS) entry which is preliminary data.</text>
</comment>
<keyword evidence="1" id="KW-0436">Ligase</keyword>
<evidence type="ECO:0000256" key="1">
    <source>
        <dbReference type="ARBA" id="ARBA00022598"/>
    </source>
</evidence>
<keyword evidence="2 4" id="KW-0547">Nucleotide-binding</keyword>
<feature type="domain" description="ATP-grasp" evidence="5">
    <location>
        <begin position="125"/>
        <end position="313"/>
    </location>
</feature>
<dbReference type="PROSITE" id="PS50975">
    <property type="entry name" value="ATP_GRASP"/>
    <property type="match status" value="1"/>
</dbReference>
<evidence type="ECO:0000313" key="7">
    <source>
        <dbReference type="Proteomes" id="UP001500888"/>
    </source>
</evidence>
<dbReference type="Gene3D" id="3.30.1490.20">
    <property type="entry name" value="ATP-grasp fold, A domain"/>
    <property type="match status" value="1"/>
</dbReference>
<dbReference type="InterPro" id="IPR013815">
    <property type="entry name" value="ATP_grasp_subdomain_1"/>
</dbReference>
<evidence type="ECO:0000256" key="3">
    <source>
        <dbReference type="ARBA" id="ARBA00022840"/>
    </source>
</evidence>
<evidence type="ECO:0000256" key="4">
    <source>
        <dbReference type="PROSITE-ProRule" id="PRU00409"/>
    </source>
</evidence>
<evidence type="ECO:0000259" key="5">
    <source>
        <dbReference type="PROSITE" id="PS50975"/>
    </source>
</evidence>